<sequence>MPVLICYDSLANHNYNDNSKRPTQDVHVRGCPRTRVRRRDDGTAMVSGKFRVCIYGSAIPASLILDTKDEATSVYPGGNLSLTLSKQRIVTTKMLVRQLLISPFGMADLMKLRPTQCSLLRNGSAQSQPPLSGCSEIQQPNLVDGKETQENIYELRLILLQTYWPRIPRKSGYKTPVRIITKVNDPVLSVNGPLAYAAQPAGQ</sequence>
<proteinExistence type="predicted"/>
<name>A0A3R7EVB2_CLOSI</name>
<dbReference type="Proteomes" id="UP000286415">
    <property type="component" value="Unassembled WGS sequence"/>
</dbReference>
<accession>A0A3R7EVB2</accession>
<feature type="non-terminal residue" evidence="1">
    <location>
        <position position="203"/>
    </location>
</feature>
<reference evidence="1 2" key="2">
    <citation type="journal article" date="2021" name="Genomics">
        <title>High-quality reference genome for Clonorchis sinensis.</title>
        <authorList>
            <person name="Young N.D."/>
            <person name="Stroehlein A.J."/>
            <person name="Kinkar L."/>
            <person name="Wang T."/>
            <person name="Sohn W.M."/>
            <person name="Chang B.C.H."/>
            <person name="Kaur P."/>
            <person name="Weisz D."/>
            <person name="Dudchenko O."/>
            <person name="Aiden E.L."/>
            <person name="Korhonen P.K."/>
            <person name="Gasser R.B."/>
        </authorList>
    </citation>
    <scope>NUCLEOTIDE SEQUENCE [LARGE SCALE GENOMIC DNA]</scope>
    <source>
        <strain evidence="1">Cs-k2</strain>
    </source>
</reference>
<organism evidence="1 2">
    <name type="scientific">Clonorchis sinensis</name>
    <name type="common">Chinese liver fluke</name>
    <dbReference type="NCBI Taxonomy" id="79923"/>
    <lineage>
        <taxon>Eukaryota</taxon>
        <taxon>Metazoa</taxon>
        <taxon>Spiralia</taxon>
        <taxon>Lophotrochozoa</taxon>
        <taxon>Platyhelminthes</taxon>
        <taxon>Trematoda</taxon>
        <taxon>Digenea</taxon>
        <taxon>Opisthorchiida</taxon>
        <taxon>Opisthorchiata</taxon>
        <taxon>Opisthorchiidae</taxon>
        <taxon>Clonorchis</taxon>
    </lineage>
</organism>
<evidence type="ECO:0000313" key="1">
    <source>
        <dbReference type="EMBL" id="KAG5454786.1"/>
    </source>
</evidence>
<comment type="caution">
    <text evidence="1">The sequence shown here is derived from an EMBL/GenBank/DDBJ whole genome shotgun (WGS) entry which is preliminary data.</text>
</comment>
<gene>
    <name evidence="1" type="ORF">CSKR_113861</name>
</gene>
<dbReference type="InParanoid" id="A0A3R7EVB2"/>
<dbReference type="EMBL" id="NIRI02000005">
    <property type="protein sequence ID" value="KAG5454786.1"/>
    <property type="molecule type" value="Genomic_DNA"/>
</dbReference>
<keyword evidence="2" id="KW-1185">Reference proteome</keyword>
<protein>
    <submittedName>
        <fullName evidence="1">Uncharacterized protein</fullName>
    </submittedName>
</protein>
<reference evidence="1 2" key="1">
    <citation type="journal article" date="2018" name="Biotechnol. Adv.">
        <title>Improved genomic resources and new bioinformatic workflow for the carcinogenic parasite Clonorchis sinensis: Biotechnological implications.</title>
        <authorList>
            <person name="Wang D."/>
            <person name="Korhonen P.K."/>
            <person name="Gasser R.B."/>
            <person name="Young N.D."/>
        </authorList>
    </citation>
    <scope>NUCLEOTIDE SEQUENCE [LARGE SCALE GENOMIC DNA]</scope>
    <source>
        <strain evidence="1">Cs-k2</strain>
    </source>
</reference>
<evidence type="ECO:0000313" key="2">
    <source>
        <dbReference type="Proteomes" id="UP000286415"/>
    </source>
</evidence>
<dbReference type="AlphaFoldDB" id="A0A3R7EVB2"/>